<evidence type="ECO:0000313" key="2">
    <source>
        <dbReference type="Proteomes" id="UP000294530"/>
    </source>
</evidence>
<dbReference type="KEGG" id="blac:94351451"/>
<proteinExistence type="predicted"/>
<name>A0A976IK49_BRELC</name>
<reference evidence="1 2" key="1">
    <citation type="journal article" date="2021" name="Genome Biol.">
        <title>AFLAP: assembly-free linkage analysis pipeline using k-mers from genome sequencing data.</title>
        <authorList>
            <person name="Fletcher K."/>
            <person name="Zhang L."/>
            <person name="Gil J."/>
            <person name="Han R."/>
            <person name="Cavanaugh K."/>
            <person name="Michelmore R."/>
        </authorList>
    </citation>
    <scope>NUCLEOTIDE SEQUENCE [LARGE SCALE GENOMIC DNA]</scope>
    <source>
        <strain evidence="1 2">SF5</strain>
    </source>
</reference>
<protein>
    <submittedName>
        <fullName evidence="1">Uncharacterized protein</fullName>
    </submittedName>
</protein>
<sequence>MGAVLVCFGDREPDQHNPYIDFSEIRQRRKRLSIKNSLLDRFEKTWSDRGVNEESPASSGSRMLSAFYSRLLEENDDCAYYFDSSGKRLKEANFYRVELFDDYFMRWERSQKKCNEPAPSPIKSLEMECFSTSSTVASECDCWASTDSLFPWVQQVPVLRRCSSLQSVVTKVEMHRTNTGPYLQKATYNAIAQQSQSTPILGLAVTAS</sequence>
<accession>A0A976IK49</accession>
<evidence type="ECO:0000313" key="1">
    <source>
        <dbReference type="EMBL" id="TDH73292.1"/>
    </source>
</evidence>
<dbReference type="RefSeq" id="XP_067822790.1">
    <property type="nucleotide sequence ID" value="XM_067965780.1"/>
</dbReference>
<dbReference type="OrthoDB" id="94611at2759"/>
<dbReference type="Proteomes" id="UP000294530">
    <property type="component" value="Unassembled WGS sequence"/>
</dbReference>
<gene>
    <name evidence="1" type="ORF">CCR75_007722</name>
</gene>
<organism evidence="1 2">
    <name type="scientific">Bremia lactucae</name>
    <name type="common">Lettuce downy mildew</name>
    <dbReference type="NCBI Taxonomy" id="4779"/>
    <lineage>
        <taxon>Eukaryota</taxon>
        <taxon>Sar</taxon>
        <taxon>Stramenopiles</taxon>
        <taxon>Oomycota</taxon>
        <taxon>Peronosporomycetes</taxon>
        <taxon>Peronosporales</taxon>
        <taxon>Peronosporaceae</taxon>
        <taxon>Bremia</taxon>
    </lineage>
</organism>
<keyword evidence="2" id="KW-1185">Reference proteome</keyword>
<comment type="caution">
    <text evidence="1">The sequence shown here is derived from an EMBL/GenBank/DDBJ whole genome shotgun (WGS) entry which is preliminary data.</text>
</comment>
<dbReference type="EMBL" id="SHOA02000001">
    <property type="protein sequence ID" value="TDH73292.1"/>
    <property type="molecule type" value="Genomic_DNA"/>
</dbReference>
<dbReference type="AlphaFoldDB" id="A0A976IK49"/>
<dbReference type="GeneID" id="94351451"/>